<dbReference type="PATRIC" id="fig|886882.15.peg.5695"/>
<dbReference type="AlphaFoldDB" id="E3EJP2"/>
<organism evidence="1 2">
    <name type="scientific">Paenibacillus polymyxa (strain SC2)</name>
    <name type="common">Bacillus polymyxa</name>
    <dbReference type="NCBI Taxonomy" id="886882"/>
    <lineage>
        <taxon>Bacteria</taxon>
        <taxon>Bacillati</taxon>
        <taxon>Bacillota</taxon>
        <taxon>Bacilli</taxon>
        <taxon>Bacillales</taxon>
        <taxon>Paenibacillaceae</taxon>
        <taxon>Paenibacillus</taxon>
    </lineage>
</organism>
<geneLocation type="plasmid" evidence="1 2">
    <name>pSC2</name>
</geneLocation>
<accession>E3EJP2</accession>
<reference evidence="1 2" key="1">
    <citation type="journal article" date="2011" name="J. Bacteriol.">
        <title>Complete genome sequence of Paenibacillus polymyxa SC2, a strain of plant growth-promoting Rhizobacterium with broad-spectrum antimicrobial activity.</title>
        <authorList>
            <person name="Ma M."/>
            <person name="Wang C."/>
            <person name="Ding Y."/>
            <person name="Li L."/>
            <person name="Shen D."/>
            <person name="Jiang X."/>
            <person name="Guan D."/>
            <person name="Cao F."/>
            <person name="Chen H."/>
            <person name="Feng R."/>
            <person name="Wang X."/>
            <person name="Ge Y."/>
            <person name="Yao L."/>
            <person name="Bing X."/>
            <person name="Yang X."/>
            <person name="Li J."/>
            <person name="Du B."/>
        </authorList>
    </citation>
    <scope>NUCLEOTIDE SEQUENCE [LARGE SCALE GENOMIC DNA]</scope>
    <source>
        <strain evidence="1 2">SC2</strain>
        <plasmid evidence="2">pSC2</plasmid>
    </source>
</reference>
<dbReference type="EMBL" id="CP002214">
    <property type="protein sequence ID" value="ADO59640.1"/>
    <property type="molecule type" value="Genomic_DNA"/>
</dbReference>
<evidence type="ECO:0000313" key="1">
    <source>
        <dbReference type="EMBL" id="ADO59640.1"/>
    </source>
</evidence>
<name>E3EJP2_PAEPS</name>
<proteinExistence type="predicted"/>
<dbReference type="RefSeq" id="WP_013386054.1">
    <property type="nucleotide sequence ID" value="NC_014628.2"/>
</dbReference>
<gene>
    <name evidence="1" type="ORF">PPSC2_26935</name>
</gene>
<dbReference type="Proteomes" id="UP000006868">
    <property type="component" value="Plasmid pSC2"/>
</dbReference>
<dbReference type="HOGENOM" id="CLU_2383435_0_0_9"/>
<protein>
    <submittedName>
        <fullName evidence="1">Uncharacterized protein</fullName>
    </submittedName>
</protein>
<evidence type="ECO:0000313" key="2">
    <source>
        <dbReference type="Proteomes" id="UP000006868"/>
    </source>
</evidence>
<sequence>MLTLVNDKIAEHIKNLPSKKIPELQMTGKMLEQIDLIVKVKVNIHEVGFLNRDICRVLAHLDNGNLYIKRLEDGHKGIVSKVQVSFPKWENYSF</sequence>
<dbReference type="KEGG" id="ppm:PPSC2_26935"/>
<keyword evidence="1" id="KW-0614">Plasmid</keyword>